<dbReference type="EMBL" id="BKCJ010592751">
    <property type="protein sequence ID" value="GFB28330.1"/>
    <property type="molecule type" value="Genomic_DNA"/>
</dbReference>
<dbReference type="AlphaFoldDB" id="A0A699LBD1"/>
<accession>A0A699LBD1</accession>
<gene>
    <name evidence="2" type="ORF">Tci_700301</name>
</gene>
<organism evidence="2">
    <name type="scientific">Tanacetum cinerariifolium</name>
    <name type="common">Dalmatian daisy</name>
    <name type="synonym">Chrysanthemum cinerariifolium</name>
    <dbReference type="NCBI Taxonomy" id="118510"/>
    <lineage>
        <taxon>Eukaryota</taxon>
        <taxon>Viridiplantae</taxon>
        <taxon>Streptophyta</taxon>
        <taxon>Embryophyta</taxon>
        <taxon>Tracheophyta</taxon>
        <taxon>Spermatophyta</taxon>
        <taxon>Magnoliopsida</taxon>
        <taxon>eudicotyledons</taxon>
        <taxon>Gunneridae</taxon>
        <taxon>Pentapetalae</taxon>
        <taxon>asterids</taxon>
        <taxon>campanulids</taxon>
        <taxon>Asterales</taxon>
        <taxon>Asteraceae</taxon>
        <taxon>Asteroideae</taxon>
        <taxon>Anthemideae</taxon>
        <taxon>Anthemidinae</taxon>
        <taxon>Tanacetum</taxon>
    </lineage>
</organism>
<protein>
    <submittedName>
        <fullName evidence="2">Uncharacterized protein</fullName>
    </submittedName>
</protein>
<name>A0A699LBD1_TANCI</name>
<proteinExistence type="predicted"/>
<feature type="compositionally biased region" description="Basic and acidic residues" evidence="1">
    <location>
        <begin position="13"/>
        <end position="34"/>
    </location>
</feature>
<feature type="non-terminal residue" evidence="2">
    <location>
        <position position="1"/>
    </location>
</feature>
<sequence>RNIQLIVNGFHSPPDDDTRKLKLFPEGKTTDPKESGGNNQPADKGLSSMTDAKYQVDQTHSNRFKVSVSDQHKSNTSSEVELDFEPLKLTTTFDIQALLGAFDDDLKEDSKDDVFESISLHHQTGISLKSSNAKKTEALDSDSSSCFESLKPYKNYMPINERKLVSNLQNFSKVIYAQVFEDHYEKHKDAAASYDDLKSKIEGFHDATYKAHEETNTALNNYEKLITQFKNHTKKNVGQIFSSLKVICDVVKEDPALNKKVIKATLKPTPRTQQTLLRFSPWFINCWGKNFAHTSTKEPPSHTKRKRADMDTKEAVEKEQPKEPEDEKIALKVYRVKGIATNDVESPKKMVKALSKVRPDPDEPVRVLYEIHGKLYHLTNDEIQEHLDKEEKMKKAGKEAKLLAMSKLELIKVLHEEASKATIDPKIL</sequence>
<reference evidence="2" key="1">
    <citation type="journal article" date="2019" name="Sci. Rep.">
        <title>Draft genome of Tanacetum cinerariifolium, the natural source of mosquito coil.</title>
        <authorList>
            <person name="Yamashiro T."/>
            <person name="Shiraishi A."/>
            <person name="Satake H."/>
            <person name="Nakayama K."/>
        </authorList>
    </citation>
    <scope>NUCLEOTIDE SEQUENCE</scope>
</reference>
<evidence type="ECO:0000313" key="2">
    <source>
        <dbReference type="EMBL" id="GFB28330.1"/>
    </source>
</evidence>
<evidence type="ECO:0000256" key="1">
    <source>
        <dbReference type="SAM" id="MobiDB-lite"/>
    </source>
</evidence>
<feature type="compositionally biased region" description="Basic and acidic residues" evidence="1">
    <location>
        <begin position="308"/>
        <end position="324"/>
    </location>
</feature>
<comment type="caution">
    <text evidence="2">The sequence shown here is derived from an EMBL/GenBank/DDBJ whole genome shotgun (WGS) entry which is preliminary data.</text>
</comment>
<feature type="region of interest" description="Disordered" evidence="1">
    <location>
        <begin position="294"/>
        <end position="324"/>
    </location>
</feature>
<feature type="region of interest" description="Disordered" evidence="1">
    <location>
        <begin position="1"/>
        <end position="48"/>
    </location>
</feature>